<evidence type="ECO:0000256" key="1">
    <source>
        <dbReference type="SAM" id="MobiDB-lite"/>
    </source>
</evidence>
<organism evidence="2 3">
    <name type="scientific">Rangifer tarandus platyrhynchus</name>
    <name type="common">Svalbard reindeer</name>
    <dbReference type="NCBI Taxonomy" id="3082113"/>
    <lineage>
        <taxon>Eukaryota</taxon>
        <taxon>Metazoa</taxon>
        <taxon>Chordata</taxon>
        <taxon>Craniata</taxon>
        <taxon>Vertebrata</taxon>
        <taxon>Euteleostomi</taxon>
        <taxon>Mammalia</taxon>
        <taxon>Eutheria</taxon>
        <taxon>Laurasiatheria</taxon>
        <taxon>Artiodactyla</taxon>
        <taxon>Ruminantia</taxon>
        <taxon>Pecora</taxon>
        <taxon>Cervidae</taxon>
        <taxon>Odocoileinae</taxon>
        <taxon>Rangifer</taxon>
    </lineage>
</organism>
<protein>
    <recommendedName>
        <fullName evidence="4">WAS/WASL interacting protein family, member 3</fullName>
    </recommendedName>
</protein>
<name>A0ABN8ZID9_RANTA</name>
<evidence type="ECO:0000313" key="3">
    <source>
        <dbReference type="Proteomes" id="UP001176941"/>
    </source>
</evidence>
<proteinExistence type="predicted"/>
<evidence type="ECO:0000313" key="2">
    <source>
        <dbReference type="EMBL" id="CAI9173677.1"/>
    </source>
</evidence>
<dbReference type="Proteomes" id="UP001176941">
    <property type="component" value="Chromosome 34"/>
</dbReference>
<reference evidence="2" key="1">
    <citation type="submission" date="2023-04" db="EMBL/GenBank/DDBJ databases">
        <authorList>
            <consortium name="ELIXIR-Norway"/>
        </authorList>
    </citation>
    <scope>NUCLEOTIDE SEQUENCE [LARGE SCALE GENOMIC DNA]</scope>
</reference>
<gene>
    <name evidence="2" type="ORF">MRATA1EN1_LOCUS22639</name>
</gene>
<feature type="compositionally biased region" description="Pro residues" evidence="1">
    <location>
        <begin position="194"/>
        <end position="219"/>
    </location>
</feature>
<feature type="region of interest" description="Disordered" evidence="1">
    <location>
        <begin position="97"/>
        <end position="242"/>
    </location>
</feature>
<accession>A0ABN8ZID9</accession>
<keyword evidence="3" id="KW-1185">Reference proteome</keyword>
<evidence type="ECO:0008006" key="4">
    <source>
        <dbReference type="Google" id="ProtNLM"/>
    </source>
</evidence>
<feature type="compositionally biased region" description="Pro residues" evidence="1">
    <location>
        <begin position="111"/>
        <end position="125"/>
    </location>
</feature>
<sequence length="242" mass="26101">MLGVARNGSIESNVRPLLCTQEPRDSGGWRGLLGKPCQQPPARQEHLPIRGFRDQLCLSAILKSSDIFQRQGGKERRKYHPEVPVRLDTVNFTFGLLTSSRPNRRDLEPPRGLPPPPPPPPPPAPALARIPKAPGSPLGEPDPRFPGRAGRSPSGSAATGGQRAHRAEAATRDLTSQTRGAAPASSRGLWGGPEDPPPPPRRQTPPPAHRQLHSPPPLSFPSAPTPYYLKKKNAPIGAKQTF</sequence>
<dbReference type="EMBL" id="OX460345">
    <property type="protein sequence ID" value="CAI9173677.1"/>
    <property type="molecule type" value="Genomic_DNA"/>
</dbReference>